<dbReference type="EMBL" id="JBJURJ010000016">
    <property type="protein sequence ID" value="MFM9331029.1"/>
    <property type="molecule type" value="Genomic_DNA"/>
</dbReference>
<gene>
    <name evidence="1" type="ORF">ACI1P1_22305</name>
</gene>
<organism evidence="1 2">
    <name type="scientific">Paenibacillus mesotrionivorans</name>
    <dbReference type="NCBI Taxonomy" id="3160968"/>
    <lineage>
        <taxon>Bacteria</taxon>
        <taxon>Bacillati</taxon>
        <taxon>Bacillota</taxon>
        <taxon>Bacilli</taxon>
        <taxon>Bacillales</taxon>
        <taxon>Paenibacillaceae</taxon>
        <taxon>Paenibacillus</taxon>
    </lineage>
</organism>
<dbReference type="Proteomes" id="UP001631969">
    <property type="component" value="Unassembled WGS sequence"/>
</dbReference>
<sequence length="422" mass="46489">MANKRNSENGRRSGSSSHKQQSDKNRPARRGAERHQQEGRGKRQRQAAPGSAYGSTDYRGGSQAPAGAAQGRSAPESEGQRDPRVGRRDGRRGPSAAGAGYDRRRGPSPASAGQGSPRRPEAGENTGALSLSGRRKGEWYEIRLPDQYGTAPASAMLRFLPLPPKMASKFLQDNAIQKSGNLLKLRLFPKERLGMEPDWHDLNILFEDDFLLIVNKPMGMEVHPSAHGQKGTLANAVAAYYEMTGKTCKVRPVHRLDKDTTGPVIFAKNELASVILEKSLKDKKIERLYVAVAEGRIIQQKGTIDAPIGQDRLHSTRRRVSETGEPAVTHYDVVERLKGHTLVRLRLGTGRTHQIRVHLSHIGHPIAGDGMYGGKRTHIDRQALHGEKLICYHPWTGNKIHVTAPMPEDMAQAVSGLRNRKS</sequence>
<accession>A0ACC7P460</accession>
<protein>
    <submittedName>
        <fullName evidence="1">RluA family pseudouridine synthase</fullName>
    </submittedName>
</protein>
<reference evidence="1" key="1">
    <citation type="submission" date="2024-12" db="EMBL/GenBank/DDBJ databases">
        <authorList>
            <person name="Wu N."/>
        </authorList>
    </citation>
    <scope>NUCLEOTIDE SEQUENCE</scope>
    <source>
        <strain evidence="1">P15</strain>
    </source>
</reference>
<keyword evidence="2" id="KW-1185">Reference proteome</keyword>
<evidence type="ECO:0000313" key="2">
    <source>
        <dbReference type="Proteomes" id="UP001631969"/>
    </source>
</evidence>
<name>A0ACC7P460_9BACL</name>
<evidence type="ECO:0000313" key="1">
    <source>
        <dbReference type="EMBL" id="MFM9331029.1"/>
    </source>
</evidence>
<proteinExistence type="predicted"/>
<comment type="caution">
    <text evidence="1">The sequence shown here is derived from an EMBL/GenBank/DDBJ whole genome shotgun (WGS) entry which is preliminary data.</text>
</comment>